<reference evidence="1" key="1">
    <citation type="submission" date="2017-08" db="EMBL/GenBank/DDBJ databases">
        <authorList>
            <person name="Polle J.E."/>
            <person name="Barry K."/>
            <person name="Cushman J."/>
            <person name="Schmutz J."/>
            <person name="Tran D."/>
            <person name="Hathwaick L.T."/>
            <person name="Yim W.C."/>
            <person name="Jenkins J."/>
            <person name="Mckie-Krisberg Z.M."/>
            <person name="Prochnik S."/>
            <person name="Lindquist E."/>
            <person name="Dockter R.B."/>
            <person name="Adam C."/>
            <person name="Molina H."/>
            <person name="Bunkerborg J."/>
            <person name="Jin E."/>
            <person name="Buchheim M."/>
            <person name="Magnuson J."/>
        </authorList>
    </citation>
    <scope>NUCLEOTIDE SEQUENCE</scope>
    <source>
        <strain evidence="1">CCAP 19/18</strain>
    </source>
</reference>
<accession>A0ABQ7GV09</accession>
<sequence>MGAALQLHPPSVAAVCDPPHQCGSARQPRSARCSGGGGSCLHVGSSAACVQAPRTHDSASTGTAARSDAALPHGLKMSVLEMGWPKCCLCSSLWDSWSRIFGGCCEE</sequence>
<proteinExistence type="predicted"/>
<protein>
    <submittedName>
        <fullName evidence="1">Uncharacterized protein</fullName>
    </submittedName>
</protein>
<name>A0ABQ7GV09_DUNSA</name>
<comment type="caution">
    <text evidence="1">The sequence shown here is derived from an EMBL/GenBank/DDBJ whole genome shotgun (WGS) entry which is preliminary data.</text>
</comment>
<evidence type="ECO:0000313" key="1">
    <source>
        <dbReference type="EMBL" id="KAF5838399.1"/>
    </source>
</evidence>
<dbReference type="Proteomes" id="UP000815325">
    <property type="component" value="Unassembled WGS sequence"/>
</dbReference>
<keyword evidence="2" id="KW-1185">Reference proteome</keyword>
<evidence type="ECO:0000313" key="2">
    <source>
        <dbReference type="Proteomes" id="UP000815325"/>
    </source>
</evidence>
<gene>
    <name evidence="1" type="ORF">DUNSADRAFT_2935</name>
</gene>
<organism evidence="1 2">
    <name type="scientific">Dunaliella salina</name>
    <name type="common">Green alga</name>
    <name type="synonym">Protococcus salinus</name>
    <dbReference type="NCBI Taxonomy" id="3046"/>
    <lineage>
        <taxon>Eukaryota</taxon>
        <taxon>Viridiplantae</taxon>
        <taxon>Chlorophyta</taxon>
        <taxon>core chlorophytes</taxon>
        <taxon>Chlorophyceae</taxon>
        <taxon>CS clade</taxon>
        <taxon>Chlamydomonadales</taxon>
        <taxon>Dunaliellaceae</taxon>
        <taxon>Dunaliella</taxon>
    </lineage>
</organism>
<dbReference type="EMBL" id="MU069580">
    <property type="protein sequence ID" value="KAF5838399.1"/>
    <property type="molecule type" value="Genomic_DNA"/>
</dbReference>